<name>A0A015MB12_RHIIW</name>
<evidence type="ECO:0000313" key="4">
    <source>
        <dbReference type="Proteomes" id="UP000022910"/>
    </source>
</evidence>
<feature type="domain" description="TLDc" evidence="2">
    <location>
        <begin position="295"/>
        <end position="463"/>
    </location>
</feature>
<dbReference type="InterPro" id="IPR000210">
    <property type="entry name" value="BTB/POZ_dom"/>
</dbReference>
<evidence type="ECO:0000313" key="3">
    <source>
        <dbReference type="EMBL" id="EXX64018.1"/>
    </source>
</evidence>
<dbReference type="Pfam" id="PF07534">
    <property type="entry name" value="TLD"/>
    <property type="match status" value="1"/>
</dbReference>
<dbReference type="InterPro" id="IPR011333">
    <property type="entry name" value="SKP1/BTB/POZ_sf"/>
</dbReference>
<dbReference type="SMART" id="SM00225">
    <property type="entry name" value="BTB"/>
    <property type="match status" value="1"/>
</dbReference>
<evidence type="ECO:0008006" key="5">
    <source>
        <dbReference type="Google" id="ProtNLM"/>
    </source>
</evidence>
<organism evidence="3 4">
    <name type="scientific">Rhizophagus irregularis (strain DAOM 197198w)</name>
    <name type="common">Glomus intraradices</name>
    <dbReference type="NCBI Taxonomy" id="1432141"/>
    <lineage>
        <taxon>Eukaryota</taxon>
        <taxon>Fungi</taxon>
        <taxon>Fungi incertae sedis</taxon>
        <taxon>Mucoromycota</taxon>
        <taxon>Glomeromycotina</taxon>
        <taxon>Glomeromycetes</taxon>
        <taxon>Glomerales</taxon>
        <taxon>Glomeraceae</taxon>
        <taxon>Rhizophagus</taxon>
    </lineage>
</organism>
<feature type="domain" description="BTB" evidence="1">
    <location>
        <begin position="23"/>
        <end position="94"/>
    </location>
</feature>
<proteinExistence type="predicted"/>
<dbReference type="PROSITE" id="PS50097">
    <property type="entry name" value="BTB"/>
    <property type="match status" value="1"/>
</dbReference>
<dbReference type="Gene3D" id="1.25.40.420">
    <property type="match status" value="1"/>
</dbReference>
<dbReference type="InterPro" id="IPR006571">
    <property type="entry name" value="TLDc_dom"/>
</dbReference>
<reference evidence="3 4" key="1">
    <citation type="submission" date="2014-02" db="EMBL/GenBank/DDBJ databases">
        <title>Single nucleus genome sequencing reveals high similarity among nuclei of an endomycorrhizal fungus.</title>
        <authorList>
            <person name="Lin K."/>
            <person name="Geurts R."/>
            <person name="Zhang Z."/>
            <person name="Limpens E."/>
            <person name="Saunders D.G."/>
            <person name="Mu D."/>
            <person name="Pang E."/>
            <person name="Cao H."/>
            <person name="Cha H."/>
            <person name="Lin T."/>
            <person name="Zhou Q."/>
            <person name="Shang Y."/>
            <person name="Li Y."/>
            <person name="Ivanov S."/>
            <person name="Sharma T."/>
            <person name="Velzen R.V."/>
            <person name="Ruijter N.D."/>
            <person name="Aanen D.K."/>
            <person name="Win J."/>
            <person name="Kamoun S."/>
            <person name="Bisseling T."/>
            <person name="Huang S."/>
        </authorList>
    </citation>
    <scope>NUCLEOTIDE SEQUENCE [LARGE SCALE GENOMIC DNA]</scope>
    <source>
        <strain evidence="4">DAOM197198w</strain>
    </source>
</reference>
<dbReference type="Proteomes" id="UP000022910">
    <property type="component" value="Unassembled WGS sequence"/>
</dbReference>
<dbReference type="AlphaFoldDB" id="A0A015MB12"/>
<evidence type="ECO:0000259" key="2">
    <source>
        <dbReference type="PROSITE" id="PS51886"/>
    </source>
</evidence>
<dbReference type="PANTHER" id="PTHR24410:SF23">
    <property type="entry name" value="BTB DOMAIN-CONTAINING PROTEIN-RELATED"/>
    <property type="match status" value="1"/>
</dbReference>
<sequence>MAITLWGDLIKDYQQLYENKENYDVIIYTGEDNIELYAHSIILCCRSEYFRAAFSSNWAEKKDGIFILRKSNILPDIFEIILRFVYYGTINLFELKGSEILKLLIASDELGLDKLTKYTQEFLIKHQSEFLKNDSIEILKLIYQHETFTELWNFSLDALFEEPAVIFESPDFFKLSETLLESLLKRNDLLLDETIIWNKIIKWGLSRDETIDNDVSKWTQNDFNNMKQILHKFIPLIRFYDMTSEEFYKSVVPYRDLLPSELFLDILKIHMVSDAKPNVEIPPSRNPKRFTLNSTLINEENLKILAGWIELKDTKKYSYRFNLLYRNSQDSYDGSDVASFHEHCDNKGPTLMIAKIKDKEHLFGGYTPLNWDCSDIYKSSSESFIFSITTNNNNIKTAKLGRIKNPQHSIFCYCGYGPTFGGGHDFVCQNYGIWLGNNPYSYSQINIPKGQFKVDDYEIFQIIKKELL</sequence>
<gene>
    <name evidence="3" type="ORF">RirG_146830</name>
</gene>
<dbReference type="Gene3D" id="3.30.710.10">
    <property type="entry name" value="Potassium Channel Kv1.1, Chain A"/>
    <property type="match status" value="1"/>
</dbReference>
<dbReference type="EMBL" id="JEMT01023684">
    <property type="protein sequence ID" value="EXX64018.1"/>
    <property type="molecule type" value="Genomic_DNA"/>
</dbReference>
<evidence type="ECO:0000259" key="1">
    <source>
        <dbReference type="PROSITE" id="PS50097"/>
    </source>
</evidence>
<dbReference type="SUPFAM" id="SSF54695">
    <property type="entry name" value="POZ domain"/>
    <property type="match status" value="1"/>
</dbReference>
<accession>A0A015MB12</accession>
<dbReference type="PROSITE" id="PS51886">
    <property type="entry name" value="TLDC"/>
    <property type="match status" value="1"/>
</dbReference>
<dbReference type="PANTHER" id="PTHR24410">
    <property type="entry name" value="HL07962P-RELATED"/>
    <property type="match status" value="1"/>
</dbReference>
<dbReference type="SMART" id="SM00584">
    <property type="entry name" value="TLDc"/>
    <property type="match status" value="1"/>
</dbReference>
<dbReference type="InterPro" id="IPR051481">
    <property type="entry name" value="BTB-POZ/Galectin-3-binding"/>
</dbReference>
<dbReference type="Pfam" id="PF00651">
    <property type="entry name" value="BTB"/>
    <property type="match status" value="1"/>
</dbReference>
<keyword evidence="4" id="KW-1185">Reference proteome</keyword>
<dbReference type="HOGENOM" id="CLU_021542_0_1_1"/>
<comment type="caution">
    <text evidence="3">The sequence shown here is derived from an EMBL/GenBank/DDBJ whole genome shotgun (WGS) entry which is preliminary data.</text>
</comment>
<protein>
    <recommendedName>
        <fullName evidence="5">Kelch-like protein 17</fullName>
    </recommendedName>
</protein>